<comment type="similarity">
    <text evidence="1">Belongs to the ABC transporter superfamily.</text>
</comment>
<dbReference type="InterPro" id="IPR003593">
    <property type="entry name" value="AAA+_ATPase"/>
</dbReference>
<dbReference type="EMBL" id="CP042914">
    <property type="protein sequence ID" value="QEG42483.1"/>
    <property type="molecule type" value="Genomic_DNA"/>
</dbReference>
<dbReference type="PANTHER" id="PTHR46743">
    <property type="entry name" value="TEICHOIC ACIDS EXPORT ATP-BINDING PROTEIN TAGH"/>
    <property type="match status" value="1"/>
</dbReference>
<evidence type="ECO:0000313" key="6">
    <source>
        <dbReference type="EMBL" id="QEG42483.1"/>
    </source>
</evidence>
<dbReference type="OrthoDB" id="9778870at2"/>
<dbReference type="GO" id="GO:0005524">
    <property type="term" value="F:ATP binding"/>
    <property type="evidence" value="ECO:0007669"/>
    <property type="project" value="UniProtKB-KW"/>
</dbReference>
<dbReference type="PROSITE" id="PS50893">
    <property type="entry name" value="ABC_TRANSPORTER_2"/>
    <property type="match status" value="1"/>
</dbReference>
<keyword evidence="3" id="KW-0547">Nucleotide-binding</keyword>
<evidence type="ECO:0000256" key="4">
    <source>
        <dbReference type="ARBA" id="ARBA00022840"/>
    </source>
</evidence>
<evidence type="ECO:0000256" key="2">
    <source>
        <dbReference type="ARBA" id="ARBA00022448"/>
    </source>
</evidence>
<dbReference type="AlphaFoldDB" id="A0A5B9R7N3"/>
<evidence type="ECO:0000256" key="1">
    <source>
        <dbReference type="ARBA" id="ARBA00005417"/>
    </source>
</evidence>
<organism evidence="6 7">
    <name type="scientific">Roseimaritima ulvae</name>
    <dbReference type="NCBI Taxonomy" id="980254"/>
    <lineage>
        <taxon>Bacteria</taxon>
        <taxon>Pseudomonadati</taxon>
        <taxon>Planctomycetota</taxon>
        <taxon>Planctomycetia</taxon>
        <taxon>Pirellulales</taxon>
        <taxon>Pirellulaceae</taxon>
        <taxon>Roseimaritima</taxon>
    </lineage>
</organism>
<name>A0A5B9R7N3_9BACT</name>
<dbReference type="Gene3D" id="2.70.50.60">
    <property type="entry name" value="abc- transporter (atp binding component) like domain"/>
    <property type="match status" value="1"/>
</dbReference>
<accession>A0A5B9R7N3</accession>
<dbReference type="GO" id="GO:0140359">
    <property type="term" value="F:ABC-type transporter activity"/>
    <property type="evidence" value="ECO:0007669"/>
    <property type="project" value="InterPro"/>
</dbReference>
<dbReference type="Pfam" id="PF00005">
    <property type="entry name" value="ABC_tran"/>
    <property type="match status" value="1"/>
</dbReference>
<sequence>MTEPLIECENLGKKFCRDLKKSLWYGVKDSCSDLFGKPPHPQLREGEFWANQGIDFSLNRGECLGLLGRNGAGKTTLLKMLCGLVKPDSGQIRLKGSVGALIALNAGFQPVLTGRENVFVYGGILGLSQKAIKDRLDEIVAFAELEEFIDTPVRNYSSGMNVRLGFACASLLIKPDILILDEVLAVGDVSFRAKCYERITDLLQQCAVIFVSHNSTQVARTCSKCLHLHEGRPLSLGPTNQVLQRYLASSFERHDSQEIGQQIIKLNKLLTNGNTHLNQRCIIDYGTDVKFTLELTTTNMPDEVITIISLTNDAGDIVSQLRSPPQSLASLHASESNELIITCETGKLPLAPGTYAITVSLLDGGTQNRILTWVRNAGGLEIRGDTMSNSPTLLLSSWDMR</sequence>
<dbReference type="KEGG" id="rul:UC8_45220"/>
<dbReference type="SMART" id="SM00382">
    <property type="entry name" value="AAA"/>
    <property type="match status" value="1"/>
</dbReference>
<feature type="domain" description="ABC transporter" evidence="5">
    <location>
        <begin position="29"/>
        <end position="255"/>
    </location>
</feature>
<gene>
    <name evidence="6" type="primary">tagH_2</name>
    <name evidence="6" type="ORF">UC8_45220</name>
</gene>
<dbReference type="Gene3D" id="3.40.50.300">
    <property type="entry name" value="P-loop containing nucleotide triphosphate hydrolases"/>
    <property type="match status" value="1"/>
</dbReference>
<dbReference type="GO" id="GO:0016887">
    <property type="term" value="F:ATP hydrolysis activity"/>
    <property type="evidence" value="ECO:0007669"/>
    <property type="project" value="InterPro"/>
</dbReference>
<dbReference type="PANTHER" id="PTHR46743:SF2">
    <property type="entry name" value="TEICHOIC ACIDS EXPORT ATP-BINDING PROTEIN TAGH"/>
    <property type="match status" value="1"/>
</dbReference>
<dbReference type="CDD" id="cd03220">
    <property type="entry name" value="ABC_KpsT_Wzt"/>
    <property type="match status" value="1"/>
</dbReference>
<dbReference type="GO" id="GO:0016020">
    <property type="term" value="C:membrane"/>
    <property type="evidence" value="ECO:0007669"/>
    <property type="project" value="InterPro"/>
</dbReference>
<dbReference type="Proteomes" id="UP000325286">
    <property type="component" value="Chromosome"/>
</dbReference>
<dbReference type="InterPro" id="IPR050683">
    <property type="entry name" value="Bact_Polysacc_Export_ATP-bd"/>
</dbReference>
<keyword evidence="2" id="KW-0813">Transport</keyword>
<dbReference type="SUPFAM" id="SSF52540">
    <property type="entry name" value="P-loop containing nucleoside triphosphate hydrolases"/>
    <property type="match status" value="1"/>
</dbReference>
<dbReference type="RefSeq" id="WP_068130302.1">
    <property type="nucleotide sequence ID" value="NZ_CP042914.1"/>
</dbReference>
<proteinExistence type="inferred from homology"/>
<protein>
    <submittedName>
        <fullName evidence="6">Teichoic acids export ATP-binding protein TagH</fullName>
    </submittedName>
</protein>
<evidence type="ECO:0000256" key="3">
    <source>
        <dbReference type="ARBA" id="ARBA00022741"/>
    </source>
</evidence>
<dbReference type="InterPro" id="IPR015860">
    <property type="entry name" value="ABC_transpr_TagH-like"/>
</dbReference>
<evidence type="ECO:0000313" key="7">
    <source>
        <dbReference type="Proteomes" id="UP000325286"/>
    </source>
</evidence>
<dbReference type="InterPro" id="IPR027417">
    <property type="entry name" value="P-loop_NTPase"/>
</dbReference>
<evidence type="ECO:0000259" key="5">
    <source>
        <dbReference type="PROSITE" id="PS50893"/>
    </source>
</evidence>
<keyword evidence="7" id="KW-1185">Reference proteome</keyword>
<keyword evidence="4 6" id="KW-0067">ATP-binding</keyword>
<reference evidence="6 7" key="1">
    <citation type="submission" date="2019-08" db="EMBL/GenBank/DDBJ databases">
        <title>Deep-cultivation of Planctomycetes and their phenomic and genomic characterization uncovers novel biology.</title>
        <authorList>
            <person name="Wiegand S."/>
            <person name="Jogler M."/>
            <person name="Boedeker C."/>
            <person name="Pinto D."/>
            <person name="Vollmers J."/>
            <person name="Rivas-Marin E."/>
            <person name="Kohn T."/>
            <person name="Peeters S.H."/>
            <person name="Heuer A."/>
            <person name="Rast P."/>
            <person name="Oberbeckmann S."/>
            <person name="Bunk B."/>
            <person name="Jeske O."/>
            <person name="Meyerdierks A."/>
            <person name="Storesund J.E."/>
            <person name="Kallscheuer N."/>
            <person name="Luecker S."/>
            <person name="Lage O.M."/>
            <person name="Pohl T."/>
            <person name="Merkel B.J."/>
            <person name="Hornburger P."/>
            <person name="Mueller R.-W."/>
            <person name="Bruemmer F."/>
            <person name="Labrenz M."/>
            <person name="Spormann A.M."/>
            <person name="Op den Camp H."/>
            <person name="Overmann J."/>
            <person name="Amann R."/>
            <person name="Jetten M.S.M."/>
            <person name="Mascher T."/>
            <person name="Medema M.H."/>
            <person name="Devos D.P."/>
            <person name="Kaster A.-K."/>
            <person name="Ovreas L."/>
            <person name="Rohde M."/>
            <person name="Galperin M.Y."/>
            <person name="Jogler C."/>
        </authorList>
    </citation>
    <scope>NUCLEOTIDE SEQUENCE [LARGE SCALE GENOMIC DNA]</scope>
    <source>
        <strain evidence="6 7">UC8</strain>
    </source>
</reference>
<dbReference type="InterPro" id="IPR003439">
    <property type="entry name" value="ABC_transporter-like_ATP-bd"/>
</dbReference>